<keyword evidence="2" id="KW-1185">Reference proteome</keyword>
<name>A0A1I7U1R7_9PELO</name>
<sequence length="79" mass="9265">MRKWVFKGKIENNEECIDDSIKTQCKNEVGRREEKREKMEEEVEEEGKKARMAEMTLSERSDHKCTDSASLISCGHSER</sequence>
<dbReference type="WBParaSite" id="Csp11.Scaffold629.g13978.t1">
    <property type="protein sequence ID" value="Csp11.Scaffold629.g13978.t1"/>
    <property type="gene ID" value="Csp11.Scaffold629.g13978"/>
</dbReference>
<organism evidence="2 3">
    <name type="scientific">Caenorhabditis tropicalis</name>
    <dbReference type="NCBI Taxonomy" id="1561998"/>
    <lineage>
        <taxon>Eukaryota</taxon>
        <taxon>Metazoa</taxon>
        <taxon>Ecdysozoa</taxon>
        <taxon>Nematoda</taxon>
        <taxon>Chromadorea</taxon>
        <taxon>Rhabditida</taxon>
        <taxon>Rhabditina</taxon>
        <taxon>Rhabditomorpha</taxon>
        <taxon>Rhabditoidea</taxon>
        <taxon>Rhabditidae</taxon>
        <taxon>Peloderinae</taxon>
        <taxon>Caenorhabditis</taxon>
    </lineage>
</organism>
<dbReference type="AlphaFoldDB" id="A0A1I7U1R7"/>
<keyword evidence="1" id="KW-0175">Coiled coil</keyword>
<evidence type="ECO:0000313" key="3">
    <source>
        <dbReference type="WBParaSite" id="Csp11.Scaffold629.g13978.t1"/>
    </source>
</evidence>
<dbReference type="Proteomes" id="UP000095282">
    <property type="component" value="Unplaced"/>
</dbReference>
<protein>
    <submittedName>
        <fullName evidence="3">Uncharacterized protein</fullName>
    </submittedName>
</protein>
<accession>A0A1I7U1R7</accession>
<evidence type="ECO:0000256" key="1">
    <source>
        <dbReference type="SAM" id="Coils"/>
    </source>
</evidence>
<evidence type="ECO:0000313" key="2">
    <source>
        <dbReference type="Proteomes" id="UP000095282"/>
    </source>
</evidence>
<reference evidence="3" key="1">
    <citation type="submission" date="2016-11" db="UniProtKB">
        <authorList>
            <consortium name="WormBaseParasite"/>
        </authorList>
    </citation>
    <scope>IDENTIFICATION</scope>
</reference>
<proteinExistence type="predicted"/>
<feature type="coiled-coil region" evidence="1">
    <location>
        <begin position="22"/>
        <end position="56"/>
    </location>
</feature>